<reference evidence="2" key="1">
    <citation type="journal article" date="2022" name="Mol. Ecol. Resour.">
        <title>The genomes of chicory, endive, great burdock and yacon provide insights into Asteraceae palaeo-polyploidization history and plant inulin production.</title>
        <authorList>
            <person name="Fan W."/>
            <person name="Wang S."/>
            <person name="Wang H."/>
            <person name="Wang A."/>
            <person name="Jiang F."/>
            <person name="Liu H."/>
            <person name="Zhao H."/>
            <person name="Xu D."/>
            <person name="Zhang Y."/>
        </authorList>
    </citation>
    <scope>NUCLEOTIDE SEQUENCE [LARGE SCALE GENOMIC DNA]</scope>
    <source>
        <strain evidence="2">cv. Punajuju</strain>
    </source>
</reference>
<proteinExistence type="predicted"/>
<gene>
    <name evidence="1" type="ORF">L2E82_35587</name>
</gene>
<keyword evidence="2" id="KW-1185">Reference proteome</keyword>
<evidence type="ECO:0000313" key="1">
    <source>
        <dbReference type="EMBL" id="KAI3723828.1"/>
    </source>
</evidence>
<comment type="caution">
    <text evidence="1">The sequence shown here is derived from an EMBL/GenBank/DDBJ whole genome shotgun (WGS) entry which is preliminary data.</text>
</comment>
<name>A0ACB9BP92_CICIN</name>
<accession>A0ACB9BP92</accession>
<protein>
    <submittedName>
        <fullName evidence="1">Uncharacterized protein</fullName>
    </submittedName>
</protein>
<reference evidence="1 2" key="2">
    <citation type="journal article" date="2022" name="Mol. Ecol. Resour.">
        <title>The genomes of chicory, endive, great burdock and yacon provide insights into Asteraceae paleo-polyploidization history and plant inulin production.</title>
        <authorList>
            <person name="Fan W."/>
            <person name="Wang S."/>
            <person name="Wang H."/>
            <person name="Wang A."/>
            <person name="Jiang F."/>
            <person name="Liu H."/>
            <person name="Zhao H."/>
            <person name="Xu D."/>
            <person name="Zhang Y."/>
        </authorList>
    </citation>
    <scope>NUCLEOTIDE SEQUENCE [LARGE SCALE GENOMIC DNA]</scope>
    <source>
        <strain evidence="2">cv. Punajuju</strain>
        <tissue evidence="1">Leaves</tissue>
    </source>
</reference>
<dbReference type="Proteomes" id="UP001055811">
    <property type="component" value="Linkage Group LG06"/>
</dbReference>
<dbReference type="EMBL" id="CM042014">
    <property type="protein sequence ID" value="KAI3723828.1"/>
    <property type="molecule type" value="Genomic_DNA"/>
</dbReference>
<organism evidence="1 2">
    <name type="scientific">Cichorium intybus</name>
    <name type="common">Chicory</name>
    <dbReference type="NCBI Taxonomy" id="13427"/>
    <lineage>
        <taxon>Eukaryota</taxon>
        <taxon>Viridiplantae</taxon>
        <taxon>Streptophyta</taxon>
        <taxon>Embryophyta</taxon>
        <taxon>Tracheophyta</taxon>
        <taxon>Spermatophyta</taxon>
        <taxon>Magnoliopsida</taxon>
        <taxon>eudicotyledons</taxon>
        <taxon>Gunneridae</taxon>
        <taxon>Pentapetalae</taxon>
        <taxon>asterids</taxon>
        <taxon>campanulids</taxon>
        <taxon>Asterales</taxon>
        <taxon>Asteraceae</taxon>
        <taxon>Cichorioideae</taxon>
        <taxon>Cichorieae</taxon>
        <taxon>Cichoriinae</taxon>
        <taxon>Cichorium</taxon>
    </lineage>
</organism>
<sequence length="82" mass="8907">MPLSPSMALPLQPNCQKIDKILYLLKITGLLVAGTLGTQMLDVTKDVTRDDSRSNSTSVSAAPIPNSPKKEQQDEIEDITPK</sequence>
<evidence type="ECO:0000313" key="2">
    <source>
        <dbReference type="Proteomes" id="UP001055811"/>
    </source>
</evidence>